<protein>
    <submittedName>
        <fullName evidence="2">Uncharacterized protein</fullName>
    </submittedName>
</protein>
<reference evidence="2" key="1">
    <citation type="submission" date="2014-12" db="EMBL/GenBank/DDBJ databases">
        <title>Insight into the proteome of Arion vulgaris.</title>
        <authorList>
            <person name="Aradska J."/>
            <person name="Bulat T."/>
            <person name="Smidak R."/>
            <person name="Sarate P."/>
            <person name="Gangsoo J."/>
            <person name="Sialana F."/>
            <person name="Bilban M."/>
            <person name="Lubec G."/>
        </authorList>
    </citation>
    <scope>NUCLEOTIDE SEQUENCE</scope>
    <source>
        <tissue evidence="2">Skin</tissue>
    </source>
</reference>
<gene>
    <name evidence="2" type="primary">ORF56142</name>
</gene>
<evidence type="ECO:0000256" key="1">
    <source>
        <dbReference type="SAM" id="Phobius"/>
    </source>
</evidence>
<evidence type="ECO:0000313" key="2">
    <source>
        <dbReference type="EMBL" id="CEK65750.1"/>
    </source>
</evidence>
<keyword evidence="1" id="KW-0812">Transmembrane</keyword>
<name>A0A0B6ZDD8_9EUPU</name>
<keyword evidence="1" id="KW-1133">Transmembrane helix</keyword>
<organism evidence="2">
    <name type="scientific">Arion vulgaris</name>
    <dbReference type="NCBI Taxonomy" id="1028688"/>
    <lineage>
        <taxon>Eukaryota</taxon>
        <taxon>Metazoa</taxon>
        <taxon>Spiralia</taxon>
        <taxon>Lophotrochozoa</taxon>
        <taxon>Mollusca</taxon>
        <taxon>Gastropoda</taxon>
        <taxon>Heterobranchia</taxon>
        <taxon>Euthyneura</taxon>
        <taxon>Panpulmonata</taxon>
        <taxon>Eupulmonata</taxon>
        <taxon>Stylommatophora</taxon>
        <taxon>Helicina</taxon>
        <taxon>Arionoidea</taxon>
        <taxon>Arionidae</taxon>
        <taxon>Arion</taxon>
    </lineage>
</organism>
<feature type="non-terminal residue" evidence="2">
    <location>
        <position position="1"/>
    </location>
</feature>
<accession>A0A0B6ZDD8</accession>
<keyword evidence="1" id="KW-0472">Membrane</keyword>
<sequence length="56" mass="6668">RLRQPARRLMMVMIYFIIYYHLSIPRSYLQGVHDKSSPIDKSKVASIVFCLFTDFD</sequence>
<dbReference type="AlphaFoldDB" id="A0A0B6ZDD8"/>
<proteinExistence type="predicted"/>
<dbReference type="EMBL" id="HACG01018885">
    <property type="protein sequence ID" value="CEK65750.1"/>
    <property type="molecule type" value="Transcribed_RNA"/>
</dbReference>
<feature type="transmembrane region" description="Helical" evidence="1">
    <location>
        <begin position="12"/>
        <end position="29"/>
    </location>
</feature>